<reference evidence="3 4" key="1">
    <citation type="submission" date="2020-04" db="EMBL/GenBank/DDBJ databases">
        <title>WGS-Seq of Vibrio isolated by the O'Toole Lab.</title>
        <authorList>
            <person name="Mckone K.P."/>
            <person name="Whitaker R."/>
            <person name="Sevigney J.L."/>
            <person name="Herring J.B."/>
            <person name="O'Toole G."/>
        </authorList>
    </citation>
    <scope>NUCLEOTIDE SEQUENCE [LARGE SCALE GENOMIC DNA]</scope>
    <source>
        <strain evidence="3 4">BS_02</strain>
    </source>
</reference>
<name>A0ABX1UAL6_9VIBR</name>
<proteinExistence type="predicted"/>
<feature type="domain" description="CRISPR type III-associated protein" evidence="2">
    <location>
        <begin position="13"/>
        <end position="195"/>
    </location>
</feature>
<comment type="caution">
    <text evidence="3">The sequence shown here is derived from an EMBL/GenBank/DDBJ whole genome shotgun (WGS) entry which is preliminary data.</text>
</comment>
<dbReference type="CDD" id="cd09726">
    <property type="entry name" value="RAMP_I_III"/>
    <property type="match status" value="2"/>
</dbReference>
<dbReference type="InterPro" id="IPR052216">
    <property type="entry name" value="CRISPR_Csm3_endoribonuclease"/>
</dbReference>
<keyword evidence="1" id="KW-0051">Antiviral defense</keyword>
<gene>
    <name evidence="3" type="ORF">HJ568_16200</name>
</gene>
<evidence type="ECO:0000313" key="4">
    <source>
        <dbReference type="Proteomes" id="UP000590068"/>
    </source>
</evidence>
<sequence length="458" mass="50966">MTKQTITVTNIVLETQSPMAINTGRREVGFDTELARDINGLPMIPATAIAGVWSHIAQSVDPALKEQWFGNTTQASSLTISNGSILSSYNQLVDNYLSAEELAKDPVLALCLQDRPHHRDRVAINDRGVAKETGKFDQILLPKGIRFAITLQWNNLERADGIELTQQSWLTLLQLWFKREFAFGSSTRNGLGRIKIVASETQQIELTGNKNAGAELTHARKNRVPQVNTLLGQSETQVEGTQWTIPLKALDNWRCGKGIDLLSKTHSEHSVNIVTYTESAVQWNNNRAFVTDASPVLCGSSIKGILAHRVAYHYRKHTQQWAETMAEASHEQWQQRPEQLKALFGLADDKEHDNSIAGSLWVEDADIHYDHPPVIRHHNSIDRFTGGVRKGALYSEELIYQPRFTLHLYLSTGLSALEEPLQEALKDTIQDLELGLLPMGAGSGRGTSLVIKDTAEAL</sequence>
<feature type="domain" description="CRISPR type III-associated protein" evidence="2">
    <location>
        <begin position="247"/>
        <end position="447"/>
    </location>
</feature>
<dbReference type="RefSeq" id="WP_102382260.1">
    <property type="nucleotide sequence ID" value="NZ_JABBXC010000039.1"/>
</dbReference>
<dbReference type="InterPro" id="IPR005537">
    <property type="entry name" value="RAMP_III_fam"/>
</dbReference>
<dbReference type="Proteomes" id="UP000590068">
    <property type="component" value="Unassembled WGS sequence"/>
</dbReference>
<evidence type="ECO:0000256" key="1">
    <source>
        <dbReference type="ARBA" id="ARBA00023118"/>
    </source>
</evidence>
<evidence type="ECO:0000313" key="3">
    <source>
        <dbReference type="EMBL" id="NMR71489.1"/>
    </source>
</evidence>
<dbReference type="PANTHER" id="PTHR35579">
    <property type="entry name" value="CRISPR SYSTEM CMS ENDORIBONUCLEASE CSM3"/>
    <property type="match status" value="1"/>
</dbReference>
<accession>A0ABX1UAL6</accession>
<evidence type="ECO:0000259" key="2">
    <source>
        <dbReference type="Pfam" id="PF03787"/>
    </source>
</evidence>
<dbReference type="Pfam" id="PF03787">
    <property type="entry name" value="RAMPs"/>
    <property type="match status" value="2"/>
</dbReference>
<protein>
    <recommendedName>
        <fullName evidence="2">CRISPR type III-associated protein domain-containing protein</fullName>
    </recommendedName>
</protein>
<dbReference type="PANTHER" id="PTHR35579:SF3">
    <property type="entry name" value="CRISPR SYSTEM CMS ENDORIBONUCLEASE CSM3"/>
    <property type="match status" value="1"/>
</dbReference>
<keyword evidence="4" id="KW-1185">Reference proteome</keyword>
<organism evidence="3 4">
    <name type="scientific">Vibrio breoganii</name>
    <dbReference type="NCBI Taxonomy" id="553239"/>
    <lineage>
        <taxon>Bacteria</taxon>
        <taxon>Pseudomonadati</taxon>
        <taxon>Pseudomonadota</taxon>
        <taxon>Gammaproteobacteria</taxon>
        <taxon>Vibrionales</taxon>
        <taxon>Vibrionaceae</taxon>
        <taxon>Vibrio</taxon>
    </lineage>
</organism>
<dbReference type="EMBL" id="JABCJR010000039">
    <property type="protein sequence ID" value="NMR71489.1"/>
    <property type="molecule type" value="Genomic_DNA"/>
</dbReference>